<sequence length="286" mass="31728">MSLHIHEPEQKRRKTKILSVINVTSIVPAINVPGPSKFPVVAMTLDRYGILDRACAAIVSATLQDIGLVTESDTSSFIDRSKIRRAHAQTRSSWAAVNVLDGDDSLVCISFDGRKDKTMLYEDNRRKTVVEEHIILVKEPNSQYIGHITLATADALTISKKLYLYLALKCDLKRIIAIGCEGTAVDTDNNAGIICLLEKKFHRPLQWLVCLLHTNELPVRHLFEHLDGKTTGPRSFTGVIGKALKGCENLSVVQFTPIACKLPDISVQISFTCMKYVTQLAEDNVT</sequence>
<protein>
    <submittedName>
        <fullName evidence="1">(apollo) hypothetical protein</fullName>
    </submittedName>
</protein>
<gene>
    <name evidence="1" type="ORF">PAPOLLO_LOCUS8941</name>
</gene>
<evidence type="ECO:0000313" key="1">
    <source>
        <dbReference type="EMBL" id="CAG4974445.1"/>
    </source>
</evidence>
<comment type="caution">
    <text evidence="1">The sequence shown here is derived from an EMBL/GenBank/DDBJ whole genome shotgun (WGS) entry which is preliminary data.</text>
</comment>
<dbReference type="EMBL" id="CAJQZP010000643">
    <property type="protein sequence ID" value="CAG4974445.1"/>
    <property type="molecule type" value="Genomic_DNA"/>
</dbReference>
<reference evidence="1" key="1">
    <citation type="submission" date="2021-04" db="EMBL/GenBank/DDBJ databases">
        <authorList>
            <person name="Tunstrom K."/>
        </authorList>
    </citation>
    <scope>NUCLEOTIDE SEQUENCE</scope>
</reference>
<evidence type="ECO:0000313" key="2">
    <source>
        <dbReference type="Proteomes" id="UP000691718"/>
    </source>
</evidence>
<dbReference type="Proteomes" id="UP000691718">
    <property type="component" value="Unassembled WGS sequence"/>
</dbReference>
<dbReference type="AlphaFoldDB" id="A0A8S3WRJ1"/>
<dbReference type="OrthoDB" id="6617942at2759"/>
<accession>A0A8S3WRJ1</accession>
<organism evidence="1 2">
    <name type="scientific">Parnassius apollo</name>
    <name type="common">Apollo butterfly</name>
    <name type="synonym">Papilio apollo</name>
    <dbReference type="NCBI Taxonomy" id="110799"/>
    <lineage>
        <taxon>Eukaryota</taxon>
        <taxon>Metazoa</taxon>
        <taxon>Ecdysozoa</taxon>
        <taxon>Arthropoda</taxon>
        <taxon>Hexapoda</taxon>
        <taxon>Insecta</taxon>
        <taxon>Pterygota</taxon>
        <taxon>Neoptera</taxon>
        <taxon>Endopterygota</taxon>
        <taxon>Lepidoptera</taxon>
        <taxon>Glossata</taxon>
        <taxon>Ditrysia</taxon>
        <taxon>Papilionoidea</taxon>
        <taxon>Papilionidae</taxon>
        <taxon>Parnassiinae</taxon>
        <taxon>Parnassini</taxon>
        <taxon>Parnassius</taxon>
        <taxon>Parnassius</taxon>
    </lineage>
</organism>
<name>A0A8S3WRJ1_PARAO</name>
<proteinExistence type="predicted"/>
<keyword evidence="2" id="KW-1185">Reference proteome</keyword>